<comment type="caution">
    <text evidence="1">The sequence shown here is derived from an EMBL/GenBank/DDBJ whole genome shotgun (WGS) entry which is preliminary data.</text>
</comment>
<keyword evidence="2" id="KW-1185">Reference proteome</keyword>
<dbReference type="AlphaFoldDB" id="A0A413RNT0"/>
<protein>
    <recommendedName>
        <fullName evidence="3">SRPBCC domain-containing protein</fullName>
    </recommendedName>
</protein>
<dbReference type="EMBL" id="QWKP01000154">
    <property type="protein sequence ID" value="RHA43583.1"/>
    <property type="molecule type" value="Genomic_DNA"/>
</dbReference>
<sequence>MTLDRREVVSLDISAPPATVWQHVRQPDLVHRWYRWDSPTLDDEVRAFVAATEGHEGGTNHTLTWRNHDVLAIGPAAGRPAATHLTVTRSSHDLAGYDGVHDHADAVWIASAEQLRFAVTAQNTQPRRTLSIFGLDAGDLRDRLLDRAGLHGIRGVPIGGNVQARRPDGTLLGGTLVRKTDDLIVLHLHGITEAMLVLFETPAASAPPHGTVGAVLSTYGLDDATFAQVQERWTGWWRGALH</sequence>
<evidence type="ECO:0008006" key="3">
    <source>
        <dbReference type="Google" id="ProtNLM"/>
    </source>
</evidence>
<proteinExistence type="predicted"/>
<reference evidence="1 2" key="1">
    <citation type="submission" date="2018-08" db="EMBL/GenBank/DDBJ databases">
        <title>Cellulomonas rhizosphaerae sp. nov., a novel actinomycete isolated from soil.</title>
        <authorList>
            <person name="Tian Y."/>
        </authorList>
    </citation>
    <scope>NUCLEOTIDE SEQUENCE [LARGE SCALE GENOMIC DNA]</scope>
    <source>
        <strain evidence="1 2">NEAU-TCZ24</strain>
    </source>
</reference>
<dbReference type="Proteomes" id="UP000283374">
    <property type="component" value="Unassembled WGS sequence"/>
</dbReference>
<name>A0A413RNT0_9CELL</name>
<organism evidence="1 2">
    <name type="scientific">Cellulomonas rhizosphaerae</name>
    <dbReference type="NCBI Taxonomy" id="2293719"/>
    <lineage>
        <taxon>Bacteria</taxon>
        <taxon>Bacillati</taxon>
        <taxon>Actinomycetota</taxon>
        <taxon>Actinomycetes</taxon>
        <taxon>Micrococcales</taxon>
        <taxon>Cellulomonadaceae</taxon>
        <taxon>Cellulomonas</taxon>
    </lineage>
</organism>
<evidence type="ECO:0000313" key="1">
    <source>
        <dbReference type="EMBL" id="RHA43583.1"/>
    </source>
</evidence>
<gene>
    <name evidence="1" type="ORF">D1825_05680</name>
</gene>
<accession>A0A413RNT0</accession>
<dbReference type="SUPFAM" id="SSF55961">
    <property type="entry name" value="Bet v1-like"/>
    <property type="match status" value="1"/>
</dbReference>
<evidence type="ECO:0000313" key="2">
    <source>
        <dbReference type="Proteomes" id="UP000283374"/>
    </source>
</evidence>
<dbReference type="OrthoDB" id="3334241at2"/>
<dbReference type="RefSeq" id="WP_118766478.1">
    <property type="nucleotide sequence ID" value="NZ_QWKP01000154.1"/>
</dbReference>